<accession>A0A1X7UPX1</accession>
<name>A0A1X7UPX1_AMPQE</name>
<dbReference type="SUPFAM" id="SSF52540">
    <property type="entry name" value="P-loop containing nucleoside triphosphate hydrolases"/>
    <property type="match status" value="1"/>
</dbReference>
<dbReference type="InterPro" id="IPR014001">
    <property type="entry name" value="Helicase_ATP-bd"/>
</dbReference>
<feature type="domain" description="Helicase ATP-binding" evidence="2">
    <location>
        <begin position="1"/>
        <end position="143"/>
    </location>
</feature>
<evidence type="ECO:0000313" key="3">
    <source>
        <dbReference type="EnsemblMetazoa" id="Aqu2.1.29813_001"/>
    </source>
</evidence>
<dbReference type="GO" id="GO:0003676">
    <property type="term" value="F:nucleic acid binding"/>
    <property type="evidence" value="ECO:0007669"/>
    <property type="project" value="InterPro"/>
</dbReference>
<dbReference type="AlphaFoldDB" id="A0A1X7UPX1"/>
<dbReference type="PANTHER" id="PTHR13710">
    <property type="entry name" value="DNA HELICASE RECQ FAMILY MEMBER"/>
    <property type="match status" value="1"/>
</dbReference>
<dbReference type="PROSITE" id="PS51192">
    <property type="entry name" value="HELICASE_ATP_BIND_1"/>
    <property type="match status" value="1"/>
</dbReference>
<dbReference type="InterPro" id="IPR011545">
    <property type="entry name" value="DEAD/DEAH_box_helicase_dom"/>
</dbReference>
<dbReference type="STRING" id="400682.A0A1X7UPX1"/>
<dbReference type="PANTHER" id="PTHR13710:SF120">
    <property type="entry name" value="BIFUNCTIONAL 3'-5' EXONUCLEASE_ATP-DEPENDENT HELICASE WRN"/>
    <property type="match status" value="1"/>
</dbReference>
<dbReference type="GO" id="GO:0043138">
    <property type="term" value="F:3'-5' DNA helicase activity"/>
    <property type="evidence" value="ECO:0007669"/>
    <property type="project" value="TreeGrafter"/>
</dbReference>
<dbReference type="GO" id="GO:0005694">
    <property type="term" value="C:chromosome"/>
    <property type="evidence" value="ECO:0007669"/>
    <property type="project" value="TreeGrafter"/>
</dbReference>
<organism evidence="3">
    <name type="scientific">Amphimedon queenslandica</name>
    <name type="common">Sponge</name>
    <dbReference type="NCBI Taxonomy" id="400682"/>
    <lineage>
        <taxon>Eukaryota</taxon>
        <taxon>Metazoa</taxon>
        <taxon>Porifera</taxon>
        <taxon>Demospongiae</taxon>
        <taxon>Heteroscleromorpha</taxon>
        <taxon>Haplosclerida</taxon>
        <taxon>Niphatidae</taxon>
        <taxon>Amphimedon</taxon>
    </lineage>
</organism>
<dbReference type="GO" id="GO:0005524">
    <property type="term" value="F:ATP binding"/>
    <property type="evidence" value="ECO:0007669"/>
    <property type="project" value="InterPro"/>
</dbReference>
<dbReference type="GO" id="GO:0005634">
    <property type="term" value="C:nucleus"/>
    <property type="evidence" value="ECO:0007669"/>
    <property type="project" value="TreeGrafter"/>
</dbReference>
<comment type="similarity">
    <text evidence="1">Belongs to the helicase family. RecQ subfamily.</text>
</comment>
<dbReference type="GO" id="GO:0000724">
    <property type="term" value="P:double-strand break repair via homologous recombination"/>
    <property type="evidence" value="ECO:0007669"/>
    <property type="project" value="TreeGrafter"/>
</dbReference>
<dbReference type="Gene3D" id="3.40.50.300">
    <property type="entry name" value="P-loop containing nucleotide triphosphate hydrolases"/>
    <property type="match status" value="1"/>
</dbReference>
<proteinExistence type="inferred from homology"/>
<sequence length="143" mass="16196">MESCGSVADVVSPLVTLKANQVELLKKKGVSATVFISSSDTDEAKKAMTNAVCQIIYTNPKTLFDKEWKDIWQATVRRKRLVALVVDEAHCVKKWGKNFRKEFRTRDEMICILGMKKPVIIVRPPDKPNLIYSAHEKDDLDSS</sequence>
<evidence type="ECO:0000256" key="1">
    <source>
        <dbReference type="ARBA" id="ARBA00005446"/>
    </source>
</evidence>
<reference evidence="3" key="1">
    <citation type="submission" date="2017-05" db="UniProtKB">
        <authorList>
            <consortium name="EnsemblMetazoa"/>
        </authorList>
    </citation>
    <scope>IDENTIFICATION</scope>
</reference>
<protein>
    <recommendedName>
        <fullName evidence="2">Helicase ATP-binding domain-containing protein</fullName>
    </recommendedName>
</protein>
<dbReference type="GO" id="GO:0009378">
    <property type="term" value="F:four-way junction helicase activity"/>
    <property type="evidence" value="ECO:0007669"/>
    <property type="project" value="TreeGrafter"/>
</dbReference>
<dbReference type="InParanoid" id="A0A1X7UPX1"/>
<dbReference type="Pfam" id="PF00270">
    <property type="entry name" value="DEAD"/>
    <property type="match status" value="1"/>
</dbReference>
<evidence type="ECO:0000259" key="2">
    <source>
        <dbReference type="PROSITE" id="PS51192"/>
    </source>
</evidence>
<dbReference type="GO" id="GO:0005737">
    <property type="term" value="C:cytoplasm"/>
    <property type="evidence" value="ECO:0007669"/>
    <property type="project" value="TreeGrafter"/>
</dbReference>
<dbReference type="InterPro" id="IPR027417">
    <property type="entry name" value="P-loop_NTPase"/>
</dbReference>
<dbReference type="EnsemblMetazoa" id="Aqu2.1.29813_001">
    <property type="protein sequence ID" value="Aqu2.1.29813_001"/>
    <property type="gene ID" value="Aqu2.1.29813"/>
</dbReference>